<dbReference type="InterPro" id="IPR036691">
    <property type="entry name" value="Endo/exonu/phosph_ase_sf"/>
</dbReference>
<dbReference type="RefSeq" id="XP_056685809.1">
    <property type="nucleotide sequence ID" value="XM_056829831.1"/>
</dbReference>
<evidence type="ECO:0000313" key="3">
    <source>
        <dbReference type="RefSeq" id="XP_056685809.1"/>
    </source>
</evidence>
<dbReference type="GeneID" id="130461666"/>
<protein>
    <recommendedName>
        <fullName evidence="1">Endonuclease/exonuclease/phosphatase domain-containing protein</fullName>
    </recommendedName>
</protein>
<proteinExistence type="predicted"/>
<feature type="domain" description="Endonuclease/exonuclease/phosphatase" evidence="1">
    <location>
        <begin position="52"/>
        <end position="146"/>
    </location>
</feature>
<evidence type="ECO:0000313" key="2">
    <source>
        <dbReference type="Proteomes" id="UP000813463"/>
    </source>
</evidence>
<sequence>MNLKSDQVIHGELVAKDGNFTAQFTAVYGLHTIDHRRPLWSTLTQVGTSVMHPCFVTGDFNSVLHAGDRIHGSQVSDAETRDFDACIASTRLIELKSCGNFFSWNSKGQGDFRIHSRIDWAFGCGNWHTKCPDVCVDYLNPSLSDHSPLLLIIVQEGRSSAVSGTAMFQVWHKLKIIKQGLKTLHRKEFPRLDDRMDGIRRELDETQSQLAASPSDIDL</sequence>
<organism evidence="2 3">
    <name type="scientific">Spinacia oleracea</name>
    <name type="common">Spinach</name>
    <dbReference type="NCBI Taxonomy" id="3562"/>
    <lineage>
        <taxon>Eukaryota</taxon>
        <taxon>Viridiplantae</taxon>
        <taxon>Streptophyta</taxon>
        <taxon>Embryophyta</taxon>
        <taxon>Tracheophyta</taxon>
        <taxon>Spermatophyta</taxon>
        <taxon>Magnoliopsida</taxon>
        <taxon>eudicotyledons</taxon>
        <taxon>Gunneridae</taxon>
        <taxon>Pentapetalae</taxon>
        <taxon>Caryophyllales</taxon>
        <taxon>Chenopodiaceae</taxon>
        <taxon>Chenopodioideae</taxon>
        <taxon>Anserineae</taxon>
        <taxon>Spinacia</taxon>
    </lineage>
</organism>
<dbReference type="InterPro" id="IPR005135">
    <property type="entry name" value="Endo/exonuclease/phosphatase"/>
</dbReference>
<reference evidence="3" key="2">
    <citation type="submission" date="2025-08" db="UniProtKB">
        <authorList>
            <consortium name="RefSeq"/>
        </authorList>
    </citation>
    <scope>IDENTIFICATION</scope>
    <source>
        <tissue evidence="3">Leaf</tissue>
    </source>
</reference>
<dbReference type="Pfam" id="PF03372">
    <property type="entry name" value="Exo_endo_phos"/>
    <property type="match status" value="1"/>
</dbReference>
<accession>A0ABM3QR23</accession>
<evidence type="ECO:0000259" key="1">
    <source>
        <dbReference type="Pfam" id="PF03372"/>
    </source>
</evidence>
<dbReference type="PANTHER" id="PTHR33710:SF80">
    <property type="entry name" value="ENDONUCLEASE_EXONUCLEASE_PHOSPHATASE"/>
    <property type="match status" value="1"/>
</dbReference>
<dbReference type="SUPFAM" id="SSF56219">
    <property type="entry name" value="DNase I-like"/>
    <property type="match status" value="1"/>
</dbReference>
<keyword evidence="2" id="KW-1185">Reference proteome</keyword>
<gene>
    <name evidence="3" type="primary">LOC130461666</name>
</gene>
<reference evidence="2" key="1">
    <citation type="journal article" date="2021" name="Nat. Commun.">
        <title>Genomic analyses provide insights into spinach domestication and the genetic basis of agronomic traits.</title>
        <authorList>
            <person name="Cai X."/>
            <person name="Sun X."/>
            <person name="Xu C."/>
            <person name="Sun H."/>
            <person name="Wang X."/>
            <person name="Ge C."/>
            <person name="Zhang Z."/>
            <person name="Wang Q."/>
            <person name="Fei Z."/>
            <person name="Jiao C."/>
            <person name="Wang Q."/>
        </authorList>
    </citation>
    <scope>NUCLEOTIDE SEQUENCE [LARGE SCALE GENOMIC DNA]</scope>
    <source>
        <strain evidence="2">cv. Varoflay</strain>
    </source>
</reference>
<dbReference type="PANTHER" id="PTHR33710">
    <property type="entry name" value="BNAC02G09200D PROTEIN"/>
    <property type="match status" value="1"/>
</dbReference>
<name>A0ABM3QR23_SPIOL</name>
<dbReference type="Gene3D" id="3.60.10.10">
    <property type="entry name" value="Endonuclease/exonuclease/phosphatase"/>
    <property type="match status" value="1"/>
</dbReference>
<dbReference type="Proteomes" id="UP000813463">
    <property type="component" value="Chromosome 5"/>
</dbReference>